<dbReference type="Gene3D" id="3.40.50.280">
    <property type="entry name" value="Cobalamin-binding domain"/>
    <property type="match status" value="1"/>
</dbReference>
<keyword evidence="4" id="KW-0408">Iron</keyword>
<dbReference type="CDD" id="cd01335">
    <property type="entry name" value="Radical_SAM"/>
    <property type="match status" value="1"/>
</dbReference>
<dbReference type="InterPro" id="IPR058240">
    <property type="entry name" value="rSAM_sf"/>
</dbReference>
<dbReference type="PROSITE" id="PS51332">
    <property type="entry name" value="B12_BINDING"/>
    <property type="match status" value="1"/>
</dbReference>
<dbReference type="InterPro" id="IPR023404">
    <property type="entry name" value="rSAM_horseshoe"/>
</dbReference>
<dbReference type="SFLD" id="SFLDG01082">
    <property type="entry name" value="B12-binding_domain_containing"/>
    <property type="match status" value="1"/>
</dbReference>
<dbReference type="InterPro" id="IPR006638">
    <property type="entry name" value="Elp3/MiaA/NifB-like_rSAM"/>
</dbReference>
<dbReference type="Proteomes" id="UP000199608">
    <property type="component" value="Unassembled WGS sequence"/>
</dbReference>
<accession>A0A1H2FAA7</accession>
<reference evidence="10" key="1">
    <citation type="submission" date="2016-10" db="EMBL/GenBank/DDBJ databases">
        <authorList>
            <person name="Varghese N."/>
            <person name="Submissions S."/>
        </authorList>
    </citation>
    <scope>NUCLEOTIDE SEQUENCE [LARGE SCALE GENOMIC DNA]</scope>
    <source>
        <strain evidence="10">DSM 3384</strain>
    </source>
</reference>
<proteinExistence type="predicted"/>
<dbReference type="GO" id="GO:0051539">
    <property type="term" value="F:4 iron, 4 sulfur cluster binding"/>
    <property type="evidence" value="ECO:0007669"/>
    <property type="project" value="UniProtKB-KW"/>
</dbReference>
<dbReference type="GO" id="GO:0031419">
    <property type="term" value="F:cobalamin binding"/>
    <property type="evidence" value="ECO:0007669"/>
    <property type="project" value="InterPro"/>
</dbReference>
<dbReference type="InterPro" id="IPR019734">
    <property type="entry name" value="TPR_rpt"/>
</dbReference>
<dbReference type="PROSITE" id="PS50005">
    <property type="entry name" value="TPR"/>
    <property type="match status" value="1"/>
</dbReference>
<dbReference type="GO" id="GO:0003824">
    <property type="term" value="F:catalytic activity"/>
    <property type="evidence" value="ECO:0007669"/>
    <property type="project" value="InterPro"/>
</dbReference>
<dbReference type="GO" id="GO:0005829">
    <property type="term" value="C:cytosol"/>
    <property type="evidence" value="ECO:0007669"/>
    <property type="project" value="TreeGrafter"/>
</dbReference>
<keyword evidence="2" id="KW-0949">S-adenosyl-L-methionine</keyword>
<keyword evidence="10" id="KW-1185">Reference proteome</keyword>
<dbReference type="InterPro" id="IPR007197">
    <property type="entry name" value="rSAM"/>
</dbReference>
<dbReference type="InterPro" id="IPR006158">
    <property type="entry name" value="Cobalamin-bd"/>
</dbReference>
<name>A0A1H2FAA7_9BACT</name>
<evidence type="ECO:0000256" key="5">
    <source>
        <dbReference type="ARBA" id="ARBA00023014"/>
    </source>
</evidence>
<organism evidence="9 10">
    <name type="scientific">Desulfobacula phenolica</name>
    <dbReference type="NCBI Taxonomy" id="90732"/>
    <lineage>
        <taxon>Bacteria</taxon>
        <taxon>Pseudomonadati</taxon>
        <taxon>Thermodesulfobacteriota</taxon>
        <taxon>Desulfobacteria</taxon>
        <taxon>Desulfobacterales</taxon>
        <taxon>Desulfobacteraceae</taxon>
        <taxon>Desulfobacula</taxon>
    </lineage>
</organism>
<dbReference type="Pfam" id="PF04055">
    <property type="entry name" value="Radical_SAM"/>
    <property type="match status" value="1"/>
</dbReference>
<gene>
    <name evidence="9" type="ORF">SAMN04487931_10445</name>
</gene>
<dbReference type="InterPro" id="IPR011990">
    <property type="entry name" value="TPR-like_helical_dom_sf"/>
</dbReference>
<evidence type="ECO:0000313" key="9">
    <source>
        <dbReference type="EMBL" id="SDU04242.1"/>
    </source>
</evidence>
<dbReference type="SUPFAM" id="SSF48452">
    <property type="entry name" value="TPR-like"/>
    <property type="match status" value="1"/>
</dbReference>
<evidence type="ECO:0000313" key="10">
    <source>
        <dbReference type="Proteomes" id="UP000199608"/>
    </source>
</evidence>
<dbReference type="SUPFAM" id="SSF52242">
    <property type="entry name" value="Cobalamin (vitamin B12)-binding domain"/>
    <property type="match status" value="1"/>
</dbReference>
<sequence>MANQQKILLVNPACLDARISGEDARIVPIGLYYIGALMMDKGFSVSILNLADIRDDPVEVFKTIVSRQQPDIIGFSVINSNRWNAMECANAAKKIRPDVTIVFGGPTPTFLADHLLTACPDIDFIVTSEGEITFLELATALGNNRDNSFEQINGLVFKQNNKIFRTLPRDPIAEPDSLVHPSKYFAYQHLSLSRGCPGKCTFCGSPKFWGNQDLRFHSPEWFADEIQALVEKGIHHFYISDDTFTMDKQRVIEFCSLIIKKKLAITWNAISRVDYIDADILSAMRKAGCIQLSFGVESGSEKIRKRLGKPIVQDKIITAFSLTASYGILPRAYFIYGSPGETDQTIQESIDLLNAIKPLSAIFYMLVIFPGTHLYQSAVQKGLVNDDLWYRKIEDLPWFEIDEQLDFTKVKTFGDRLRSEFYSNLDTFVRQIDLVDIKELYPFHAQFLSRLAMTFSHGEYAADTRVKNQDKTAKQLYDRALSYAPDARAFLGLAMLLQKQRRFDQAILILEKGLNHWPENQDLNVCMGVSLMNTGRFTNALNFFEKFKKIPEMHQYIQICHQNIARIKT</sequence>
<evidence type="ECO:0000256" key="3">
    <source>
        <dbReference type="ARBA" id="ARBA00022723"/>
    </source>
</evidence>
<dbReference type="PANTHER" id="PTHR43409">
    <property type="entry name" value="ANAEROBIC MAGNESIUM-PROTOPORPHYRIN IX MONOMETHYL ESTER CYCLASE-RELATED"/>
    <property type="match status" value="1"/>
</dbReference>
<feature type="domain" description="Radical SAM core" evidence="8">
    <location>
        <begin position="182"/>
        <end position="420"/>
    </location>
</feature>
<evidence type="ECO:0000256" key="4">
    <source>
        <dbReference type="ARBA" id="ARBA00023004"/>
    </source>
</evidence>
<dbReference type="SUPFAM" id="SSF102114">
    <property type="entry name" value="Radical SAM enzymes"/>
    <property type="match status" value="1"/>
</dbReference>
<dbReference type="CDD" id="cd02068">
    <property type="entry name" value="radical_SAM_B12_BD"/>
    <property type="match status" value="1"/>
</dbReference>
<dbReference type="PROSITE" id="PS51918">
    <property type="entry name" value="RADICAL_SAM"/>
    <property type="match status" value="1"/>
</dbReference>
<dbReference type="Gene3D" id="3.80.30.20">
    <property type="entry name" value="tm_1862 like domain"/>
    <property type="match status" value="1"/>
</dbReference>
<dbReference type="PANTHER" id="PTHR43409:SF16">
    <property type="entry name" value="SLR0320 PROTEIN"/>
    <property type="match status" value="1"/>
</dbReference>
<dbReference type="SFLD" id="SFLDS00029">
    <property type="entry name" value="Radical_SAM"/>
    <property type="match status" value="1"/>
</dbReference>
<feature type="domain" description="B12-binding" evidence="7">
    <location>
        <begin position="11"/>
        <end position="148"/>
    </location>
</feature>
<evidence type="ECO:0000256" key="2">
    <source>
        <dbReference type="ARBA" id="ARBA00022691"/>
    </source>
</evidence>
<evidence type="ECO:0000259" key="8">
    <source>
        <dbReference type="PROSITE" id="PS51918"/>
    </source>
</evidence>
<dbReference type="InterPro" id="IPR034466">
    <property type="entry name" value="Methyltransferase_Class_B"/>
</dbReference>
<dbReference type="SMART" id="SM00028">
    <property type="entry name" value="TPR"/>
    <property type="match status" value="1"/>
</dbReference>
<feature type="repeat" description="TPR" evidence="6">
    <location>
        <begin position="487"/>
        <end position="520"/>
    </location>
</feature>
<dbReference type="GO" id="GO:0046872">
    <property type="term" value="F:metal ion binding"/>
    <property type="evidence" value="ECO:0007669"/>
    <property type="project" value="UniProtKB-KW"/>
</dbReference>
<dbReference type="Pfam" id="PF02310">
    <property type="entry name" value="B12-binding"/>
    <property type="match status" value="1"/>
</dbReference>
<evidence type="ECO:0000256" key="6">
    <source>
        <dbReference type="PROSITE-ProRule" id="PRU00339"/>
    </source>
</evidence>
<keyword evidence="3" id="KW-0479">Metal-binding</keyword>
<protein>
    <submittedName>
        <fullName evidence="9">Radical SAM superfamily enzyme YgiQ, UPF0313 family</fullName>
    </submittedName>
</protein>
<dbReference type="Gene3D" id="1.25.40.10">
    <property type="entry name" value="Tetratricopeptide repeat domain"/>
    <property type="match status" value="1"/>
</dbReference>
<evidence type="ECO:0000259" key="7">
    <source>
        <dbReference type="PROSITE" id="PS51332"/>
    </source>
</evidence>
<dbReference type="AlphaFoldDB" id="A0A1H2FAA7"/>
<dbReference type="InterPro" id="IPR051198">
    <property type="entry name" value="BchE-like"/>
</dbReference>
<dbReference type="InterPro" id="IPR036724">
    <property type="entry name" value="Cobalamin-bd_sf"/>
</dbReference>
<comment type="cofactor">
    <cofactor evidence="1">
        <name>[4Fe-4S] cluster</name>
        <dbReference type="ChEBI" id="CHEBI:49883"/>
    </cofactor>
</comment>
<keyword evidence="5" id="KW-0411">Iron-sulfur</keyword>
<dbReference type="EMBL" id="FNLL01000004">
    <property type="protein sequence ID" value="SDU04242.1"/>
    <property type="molecule type" value="Genomic_DNA"/>
</dbReference>
<evidence type="ECO:0000256" key="1">
    <source>
        <dbReference type="ARBA" id="ARBA00001966"/>
    </source>
</evidence>
<dbReference type="RefSeq" id="WP_014956564.1">
    <property type="nucleotide sequence ID" value="NZ_FNLL01000004.1"/>
</dbReference>
<dbReference type="SFLD" id="SFLDG01123">
    <property type="entry name" value="methyltransferase_(Class_B)"/>
    <property type="match status" value="1"/>
</dbReference>
<dbReference type="SMART" id="SM00729">
    <property type="entry name" value="Elp3"/>
    <property type="match status" value="1"/>
</dbReference>
<keyword evidence="6" id="KW-0802">TPR repeat</keyword>